<evidence type="ECO:0000313" key="1">
    <source>
        <dbReference type="EMBL" id="MQM07254.1"/>
    </source>
</evidence>
<keyword evidence="2" id="KW-1185">Reference proteome</keyword>
<reference evidence="1" key="1">
    <citation type="submission" date="2017-07" db="EMBL/GenBank/DDBJ databases">
        <title>Taro Niue Genome Assembly and Annotation.</title>
        <authorList>
            <person name="Atibalentja N."/>
            <person name="Keating K."/>
            <person name="Fields C.J."/>
        </authorList>
    </citation>
    <scope>NUCLEOTIDE SEQUENCE</scope>
    <source>
        <strain evidence="1">Niue_2</strain>
        <tissue evidence="1">Leaf</tissue>
    </source>
</reference>
<protein>
    <submittedName>
        <fullName evidence="1">Uncharacterized protein</fullName>
    </submittedName>
</protein>
<proteinExistence type="predicted"/>
<sequence>MVLVLMWGRPVHAGDVVVVLGARRRWPFRCEGPNRSALLVEHIFGVVSERVAPEPPSAEDATAIEVAMTSCPAWPSRHHRDALSFAWCSAPKGLSRERGCYHCLGPPSSCALEGVFGATSVLESQTLELRGKRWLGQRRQVICRALLVRPGTPRTVGVLPRAG</sequence>
<accession>A0A843WTF4</accession>
<name>A0A843WTF4_COLES</name>
<comment type="caution">
    <text evidence="1">The sequence shown here is derived from an EMBL/GenBank/DDBJ whole genome shotgun (WGS) entry which is preliminary data.</text>
</comment>
<gene>
    <name evidence="1" type="ORF">Taro_040093</name>
</gene>
<dbReference type="EMBL" id="NMUH01003833">
    <property type="protein sequence ID" value="MQM07254.1"/>
    <property type="molecule type" value="Genomic_DNA"/>
</dbReference>
<dbReference type="Proteomes" id="UP000652761">
    <property type="component" value="Unassembled WGS sequence"/>
</dbReference>
<dbReference type="AlphaFoldDB" id="A0A843WTF4"/>
<evidence type="ECO:0000313" key="2">
    <source>
        <dbReference type="Proteomes" id="UP000652761"/>
    </source>
</evidence>
<organism evidence="1 2">
    <name type="scientific">Colocasia esculenta</name>
    <name type="common">Wild taro</name>
    <name type="synonym">Arum esculentum</name>
    <dbReference type="NCBI Taxonomy" id="4460"/>
    <lineage>
        <taxon>Eukaryota</taxon>
        <taxon>Viridiplantae</taxon>
        <taxon>Streptophyta</taxon>
        <taxon>Embryophyta</taxon>
        <taxon>Tracheophyta</taxon>
        <taxon>Spermatophyta</taxon>
        <taxon>Magnoliopsida</taxon>
        <taxon>Liliopsida</taxon>
        <taxon>Araceae</taxon>
        <taxon>Aroideae</taxon>
        <taxon>Colocasieae</taxon>
        <taxon>Colocasia</taxon>
    </lineage>
</organism>